<name>A0ABS4UBZ8_9ACTN</name>
<proteinExistence type="predicted"/>
<protein>
    <submittedName>
        <fullName evidence="1">Uncharacterized protein</fullName>
    </submittedName>
</protein>
<dbReference type="EMBL" id="JAGINT010000001">
    <property type="protein sequence ID" value="MBP2349156.1"/>
    <property type="molecule type" value="Genomic_DNA"/>
</dbReference>
<organism evidence="1 2">
    <name type="scientific">Kribbella aluminosa</name>
    <dbReference type="NCBI Taxonomy" id="416017"/>
    <lineage>
        <taxon>Bacteria</taxon>
        <taxon>Bacillati</taxon>
        <taxon>Actinomycetota</taxon>
        <taxon>Actinomycetes</taxon>
        <taxon>Propionibacteriales</taxon>
        <taxon>Kribbellaceae</taxon>
        <taxon>Kribbella</taxon>
    </lineage>
</organism>
<sequence length="70" mass="7377">MPSLLHPVTFTGLPAYQEFAMQLHQRAPDTVASPIVAGRLGQLAEAICTADAVLLTGHGYSPTSWGDDSP</sequence>
<keyword evidence="2" id="KW-1185">Reference proteome</keyword>
<comment type="caution">
    <text evidence="1">The sequence shown here is derived from an EMBL/GenBank/DDBJ whole genome shotgun (WGS) entry which is preliminary data.</text>
</comment>
<dbReference type="Proteomes" id="UP000755585">
    <property type="component" value="Unassembled WGS sequence"/>
</dbReference>
<accession>A0ABS4UBZ8</accession>
<evidence type="ECO:0000313" key="1">
    <source>
        <dbReference type="EMBL" id="MBP2349156.1"/>
    </source>
</evidence>
<dbReference type="RefSeq" id="WP_209692361.1">
    <property type="nucleotide sequence ID" value="NZ_BAAAVU010000028.1"/>
</dbReference>
<gene>
    <name evidence="1" type="ORF">JOF29_000239</name>
</gene>
<evidence type="ECO:0000313" key="2">
    <source>
        <dbReference type="Proteomes" id="UP000755585"/>
    </source>
</evidence>
<reference evidence="1 2" key="1">
    <citation type="submission" date="2021-03" db="EMBL/GenBank/DDBJ databases">
        <title>Sequencing the genomes of 1000 actinobacteria strains.</title>
        <authorList>
            <person name="Klenk H.-P."/>
        </authorList>
    </citation>
    <scope>NUCLEOTIDE SEQUENCE [LARGE SCALE GENOMIC DNA]</scope>
    <source>
        <strain evidence="1 2">DSM 18824</strain>
    </source>
</reference>